<protein>
    <recommendedName>
        <fullName evidence="3">tRNA(Met) cytidine acetate ligase</fullName>
        <ecNumber evidence="3">6.3.4.-</ecNumber>
    </recommendedName>
</protein>
<dbReference type="NCBIfam" id="NF010191">
    <property type="entry name" value="PRK13670.1"/>
    <property type="match status" value="1"/>
</dbReference>
<keyword evidence="4" id="KW-0808">Transferase</keyword>
<dbReference type="GO" id="GO:0000049">
    <property type="term" value="F:tRNA binding"/>
    <property type="evidence" value="ECO:0007669"/>
    <property type="project" value="UniProtKB-KW"/>
</dbReference>
<keyword evidence="3" id="KW-0820">tRNA-binding</keyword>
<dbReference type="InterPro" id="IPR008513">
    <property type="entry name" value="tRNA(Met)_cyd_acetate_ligase"/>
</dbReference>
<keyword evidence="3" id="KW-0067">ATP-binding</keyword>
<dbReference type="HAMAP" id="MF_01539">
    <property type="entry name" value="TmcAL"/>
    <property type="match status" value="1"/>
</dbReference>
<feature type="binding site" evidence="3">
    <location>
        <position position="187"/>
    </location>
    <ligand>
        <name>ATP</name>
        <dbReference type="ChEBI" id="CHEBI:30616"/>
    </ligand>
</feature>
<dbReference type="GO" id="GO:0005737">
    <property type="term" value="C:cytoplasm"/>
    <property type="evidence" value="ECO:0007669"/>
    <property type="project" value="UniProtKB-SubCell"/>
</dbReference>
<evidence type="ECO:0000256" key="2">
    <source>
        <dbReference type="ARBA" id="ARBA00022694"/>
    </source>
</evidence>
<dbReference type="EMBL" id="OAOP01000007">
    <property type="protein sequence ID" value="SNX73371.1"/>
    <property type="molecule type" value="Genomic_DNA"/>
</dbReference>
<keyword evidence="1 3" id="KW-0436">Ligase</keyword>
<evidence type="ECO:0000313" key="5">
    <source>
        <dbReference type="Proteomes" id="UP000219546"/>
    </source>
</evidence>
<keyword evidence="2 3" id="KW-0819">tRNA processing</keyword>
<comment type="caution">
    <text evidence="3">Lacks conserved residue(s) required for the propagation of feature annotation.</text>
</comment>
<proteinExistence type="inferred from homology"/>
<reference evidence="4 5" key="1">
    <citation type="submission" date="2017-08" db="EMBL/GenBank/DDBJ databases">
        <authorList>
            <person name="de Groot N.N."/>
        </authorList>
    </citation>
    <scope>NUCLEOTIDE SEQUENCE [LARGE SCALE GENOMIC DNA]</scope>
    <source>
        <strain evidence="4 5">JC228</strain>
    </source>
</reference>
<dbReference type="RefSeq" id="WP_097159470.1">
    <property type="nucleotide sequence ID" value="NZ_JBEPMQ010000007.1"/>
</dbReference>
<comment type="catalytic activity">
    <reaction evidence="3">
        <text>cytidine(34) in elongator tRNA(Met) + acetate + ATP = N(4)-acetylcytidine(34) in elongator tRNA(Met) + AMP + diphosphate</text>
        <dbReference type="Rhea" id="RHEA:58144"/>
        <dbReference type="Rhea" id="RHEA-COMP:10693"/>
        <dbReference type="Rhea" id="RHEA-COMP:10694"/>
        <dbReference type="ChEBI" id="CHEBI:30089"/>
        <dbReference type="ChEBI" id="CHEBI:30616"/>
        <dbReference type="ChEBI" id="CHEBI:33019"/>
        <dbReference type="ChEBI" id="CHEBI:74900"/>
        <dbReference type="ChEBI" id="CHEBI:82748"/>
        <dbReference type="ChEBI" id="CHEBI:456215"/>
    </reaction>
</comment>
<keyword evidence="3" id="KW-0963">Cytoplasm</keyword>
<keyword evidence="3" id="KW-0547">Nucleotide-binding</keyword>
<comment type="subcellular location">
    <subcellularLocation>
        <location evidence="3">Cytoplasm</location>
    </subcellularLocation>
</comment>
<accession>A0A285D0N4</accession>
<dbReference type="GO" id="GO:0005524">
    <property type="term" value="F:ATP binding"/>
    <property type="evidence" value="ECO:0007669"/>
    <property type="project" value="UniProtKB-KW"/>
</dbReference>
<gene>
    <name evidence="3" type="primary">tmcAL</name>
    <name evidence="4" type="ORF">SAMN05877753_10743</name>
</gene>
<evidence type="ECO:0000313" key="4">
    <source>
        <dbReference type="EMBL" id="SNX73371.1"/>
    </source>
</evidence>
<keyword evidence="3" id="KW-0694">RNA-binding</keyword>
<dbReference type="GO" id="GO:0016740">
    <property type="term" value="F:transferase activity"/>
    <property type="evidence" value="ECO:0007669"/>
    <property type="project" value="UniProtKB-KW"/>
</dbReference>
<evidence type="ECO:0000256" key="1">
    <source>
        <dbReference type="ARBA" id="ARBA00022598"/>
    </source>
</evidence>
<feature type="binding site" evidence="3">
    <location>
        <position position="162"/>
    </location>
    <ligand>
        <name>ATP</name>
        <dbReference type="ChEBI" id="CHEBI:30616"/>
    </ligand>
</feature>
<dbReference type="InterPro" id="IPR014729">
    <property type="entry name" value="Rossmann-like_a/b/a_fold"/>
</dbReference>
<organism evidence="4 5">
    <name type="scientific">Bacillus oleivorans</name>
    <dbReference type="NCBI Taxonomy" id="1448271"/>
    <lineage>
        <taxon>Bacteria</taxon>
        <taxon>Bacillati</taxon>
        <taxon>Bacillota</taxon>
        <taxon>Bacilli</taxon>
        <taxon>Bacillales</taxon>
        <taxon>Bacillaceae</taxon>
        <taxon>Bacillus</taxon>
    </lineage>
</organism>
<name>A0A285D0N4_9BACI</name>
<dbReference type="EC" id="6.3.4.-" evidence="3"/>
<dbReference type="OrthoDB" id="9769796at2"/>
<feature type="binding site" evidence="3">
    <location>
        <position position="101"/>
    </location>
    <ligand>
        <name>ATP</name>
        <dbReference type="ChEBI" id="CHEBI:30616"/>
    </ligand>
</feature>
<evidence type="ECO:0000256" key="3">
    <source>
        <dbReference type="HAMAP-Rule" id="MF_01539"/>
    </source>
</evidence>
<dbReference type="AlphaFoldDB" id="A0A285D0N4"/>
<sequence>MKSAGVIVEYNPFHNGHLFHLNETKKITSSDVLIAVMSGNFLQRGEPALVSKWARTKMALRAGIDIVVELPYQFATQQAEIFANGAISILEALHCEAFAFGSESGKIDSFFYTFEKVEEKNQLLQTFIQEEVKRGSSYPKSVASAYATVLEGENTLDLSRPNNILGFHYIKALREQNGKMKPYTISRKNAQYHDVHFSSATIASATSIRKHIFERPDQNAEEIMQYVPPATFEELQNYHKVTGLFHSWELYWPYLQYRIQTASPEELRSIYEIEEGIEYRIKDASIESSSFHDFMNNLKTKRYTWTRLQRMCVHILTNTLKEEMSKNDRLSPYIRLLGMSKKGQHYLNELKKDLELPLIANVKKEHATLLHLDLKAAKVYNLPLHQHNSRILLEDFLKHPVLLKEGE</sequence>
<dbReference type="PANTHER" id="PTHR37825:SF1">
    <property type="entry name" value="TRNA(MET) CYTIDINE ACETATE LIGASE"/>
    <property type="match status" value="1"/>
</dbReference>
<dbReference type="PANTHER" id="PTHR37825">
    <property type="entry name" value="TRNA(MET) CYTIDINE ACETATE LIGASE"/>
    <property type="match status" value="1"/>
</dbReference>
<comment type="similarity">
    <text evidence="3">Belongs to the TmcAL family.</text>
</comment>
<dbReference type="GO" id="GO:0016879">
    <property type="term" value="F:ligase activity, forming carbon-nitrogen bonds"/>
    <property type="evidence" value="ECO:0007669"/>
    <property type="project" value="UniProtKB-UniRule"/>
</dbReference>
<dbReference type="Gene3D" id="3.40.50.620">
    <property type="entry name" value="HUPs"/>
    <property type="match status" value="1"/>
</dbReference>
<dbReference type="GO" id="GO:0006400">
    <property type="term" value="P:tRNA modification"/>
    <property type="evidence" value="ECO:0007669"/>
    <property type="project" value="UniProtKB-UniRule"/>
</dbReference>
<dbReference type="Pfam" id="PF05636">
    <property type="entry name" value="HIGH_NTase1"/>
    <property type="match status" value="1"/>
</dbReference>
<comment type="function">
    <text evidence="3">Catalyzes the formation of N(4)-acetylcytidine (ac(4)C) at the wobble position of elongator tRNA(Met), using acetate and ATP as substrates. First activates an acetate ion to form acetyladenylate (Ac-AMP) and then transfers the acetyl group to tRNA to form ac(4)C34.</text>
</comment>
<feature type="binding site" evidence="3">
    <location>
        <begin position="7"/>
        <end position="20"/>
    </location>
    <ligand>
        <name>ATP</name>
        <dbReference type="ChEBI" id="CHEBI:30616"/>
    </ligand>
</feature>
<keyword evidence="5" id="KW-1185">Reference proteome</keyword>
<dbReference type="SUPFAM" id="SSF52374">
    <property type="entry name" value="Nucleotidylyl transferase"/>
    <property type="match status" value="1"/>
</dbReference>
<dbReference type="Proteomes" id="UP000219546">
    <property type="component" value="Unassembled WGS sequence"/>
</dbReference>